<reference evidence="2" key="1">
    <citation type="journal article" date="2022" name="Mol. Ecol. Resour.">
        <title>The genomes of chicory, endive, great burdock and yacon provide insights into Asteraceae palaeo-polyploidization history and plant inulin production.</title>
        <authorList>
            <person name="Fan W."/>
            <person name="Wang S."/>
            <person name="Wang H."/>
            <person name="Wang A."/>
            <person name="Jiang F."/>
            <person name="Liu H."/>
            <person name="Zhao H."/>
            <person name="Xu D."/>
            <person name="Zhang Y."/>
        </authorList>
    </citation>
    <scope>NUCLEOTIDE SEQUENCE [LARGE SCALE GENOMIC DNA]</scope>
    <source>
        <strain evidence="2">cv. Niubang</strain>
    </source>
</reference>
<evidence type="ECO:0000313" key="2">
    <source>
        <dbReference type="Proteomes" id="UP001055879"/>
    </source>
</evidence>
<evidence type="ECO:0000313" key="1">
    <source>
        <dbReference type="EMBL" id="KAI3718973.1"/>
    </source>
</evidence>
<organism evidence="1 2">
    <name type="scientific">Arctium lappa</name>
    <name type="common">Greater burdock</name>
    <name type="synonym">Lappa major</name>
    <dbReference type="NCBI Taxonomy" id="4217"/>
    <lineage>
        <taxon>Eukaryota</taxon>
        <taxon>Viridiplantae</taxon>
        <taxon>Streptophyta</taxon>
        <taxon>Embryophyta</taxon>
        <taxon>Tracheophyta</taxon>
        <taxon>Spermatophyta</taxon>
        <taxon>Magnoliopsida</taxon>
        <taxon>eudicotyledons</taxon>
        <taxon>Gunneridae</taxon>
        <taxon>Pentapetalae</taxon>
        <taxon>asterids</taxon>
        <taxon>campanulids</taxon>
        <taxon>Asterales</taxon>
        <taxon>Asteraceae</taxon>
        <taxon>Carduoideae</taxon>
        <taxon>Cardueae</taxon>
        <taxon>Arctiinae</taxon>
        <taxon>Arctium</taxon>
    </lineage>
</organism>
<keyword evidence="2" id="KW-1185">Reference proteome</keyword>
<protein>
    <submittedName>
        <fullName evidence="1">Uncharacterized protein</fullName>
    </submittedName>
</protein>
<gene>
    <name evidence="1" type="ORF">L6452_19858</name>
</gene>
<sequence length="104" mass="11407">MLAVFEKTVAKSPEGLQTPQQDPSVNALKDGLLSRHFASLHPSVVAINLADSGLISYSIDKQNPLLPRDPTIRSITAETPSQTPSQIDHLHLWNRPSQIDPMDT</sequence>
<dbReference type="Proteomes" id="UP001055879">
    <property type="component" value="Linkage Group LG06"/>
</dbReference>
<accession>A0ACB9BAL2</accession>
<name>A0ACB9BAL2_ARCLA</name>
<proteinExistence type="predicted"/>
<dbReference type="EMBL" id="CM042052">
    <property type="protein sequence ID" value="KAI3718973.1"/>
    <property type="molecule type" value="Genomic_DNA"/>
</dbReference>
<reference evidence="1 2" key="2">
    <citation type="journal article" date="2022" name="Mol. Ecol. Resour.">
        <title>The genomes of chicory, endive, great burdock and yacon provide insights into Asteraceae paleo-polyploidization history and plant inulin production.</title>
        <authorList>
            <person name="Fan W."/>
            <person name="Wang S."/>
            <person name="Wang H."/>
            <person name="Wang A."/>
            <person name="Jiang F."/>
            <person name="Liu H."/>
            <person name="Zhao H."/>
            <person name="Xu D."/>
            <person name="Zhang Y."/>
        </authorList>
    </citation>
    <scope>NUCLEOTIDE SEQUENCE [LARGE SCALE GENOMIC DNA]</scope>
    <source>
        <strain evidence="2">cv. Niubang</strain>
    </source>
</reference>
<comment type="caution">
    <text evidence="1">The sequence shown here is derived from an EMBL/GenBank/DDBJ whole genome shotgun (WGS) entry which is preliminary data.</text>
</comment>